<evidence type="ECO:0000256" key="1">
    <source>
        <dbReference type="ARBA" id="ARBA00004609"/>
    </source>
</evidence>
<evidence type="ECO:0000256" key="11">
    <source>
        <dbReference type="SAM" id="Phobius"/>
    </source>
</evidence>
<dbReference type="EMBL" id="SPHZ02000005">
    <property type="protein sequence ID" value="KAF0920746.1"/>
    <property type="molecule type" value="Genomic_DNA"/>
</dbReference>
<evidence type="ECO:0000256" key="9">
    <source>
        <dbReference type="ARBA" id="ARBA00024686"/>
    </source>
</evidence>
<evidence type="ECO:0000256" key="10">
    <source>
        <dbReference type="SAM" id="MobiDB-lite"/>
    </source>
</evidence>
<dbReference type="InterPro" id="IPR045003">
    <property type="entry name" value="FLA_A"/>
</dbReference>
<dbReference type="GO" id="GO:0009834">
    <property type="term" value="P:plant-type secondary cell wall biogenesis"/>
    <property type="evidence" value="ECO:0007669"/>
    <property type="project" value="TreeGrafter"/>
</dbReference>
<sequence length="323" mass="33562">MHNPPCYKPHYITHTSHSHCHIVIESSTRVALHAESSSQPIAITKLPAFKKQGRLGTASTMQSMQRLVLSLLLSMAITASAQGPTAAPAAPAPATPTPAAPAPASSKTTNITGVLAKAGQFNTFIRLMRSTGVAEQIDNQLNSSRNGLTVFAPTDNAFTSLPSGTLNSLSDQQKNSLVQYHVLSTLIPMSQFDTVSNPLRTQAGNNSPGQYPLNVTAEGQQVNISTGVVNATVDNTLYTGDNLVVYQVNKVLLPMAIYGTQAPAPAPLAPAKKKGKTPATSVADAPEAADATPDATTSLAAARVTVGAGFGVFLALASVWLGL</sequence>
<evidence type="ECO:0000256" key="2">
    <source>
        <dbReference type="ARBA" id="ARBA00007843"/>
    </source>
</evidence>
<dbReference type="PANTHER" id="PTHR32077">
    <property type="entry name" value="FASCICLIN-LIKE ARABINOGALACTAN PROTEIN"/>
    <property type="match status" value="1"/>
</dbReference>
<feature type="region of interest" description="Disordered" evidence="10">
    <location>
        <begin position="84"/>
        <end position="106"/>
    </location>
</feature>
<dbReference type="AlphaFoldDB" id="A0A6G1E849"/>
<evidence type="ECO:0000256" key="3">
    <source>
        <dbReference type="ARBA" id="ARBA00022475"/>
    </source>
</evidence>
<comment type="function">
    <text evidence="9">May be a cell surface adhesion protein.</text>
</comment>
<keyword evidence="14" id="KW-1185">Reference proteome</keyword>
<evidence type="ECO:0000256" key="8">
    <source>
        <dbReference type="ARBA" id="ARBA00023180"/>
    </source>
</evidence>
<evidence type="ECO:0000256" key="5">
    <source>
        <dbReference type="ARBA" id="ARBA00022729"/>
    </source>
</evidence>
<comment type="similarity">
    <text evidence="2">Belongs to the fasciclin-like AGP family.</text>
</comment>
<feature type="domain" description="FAS1" evidence="12">
    <location>
        <begin position="108"/>
        <end position="252"/>
    </location>
</feature>
<dbReference type="SMART" id="SM00554">
    <property type="entry name" value="FAS1"/>
    <property type="match status" value="1"/>
</dbReference>
<comment type="caution">
    <text evidence="13">The sequence shown here is derived from an EMBL/GenBank/DDBJ whole genome shotgun (WGS) entry which is preliminary data.</text>
</comment>
<keyword evidence="7 11" id="KW-0472">Membrane</keyword>
<dbReference type="Gene3D" id="2.30.180.10">
    <property type="entry name" value="FAS1 domain"/>
    <property type="match status" value="1"/>
</dbReference>
<evidence type="ECO:0000256" key="6">
    <source>
        <dbReference type="ARBA" id="ARBA00022974"/>
    </source>
</evidence>
<name>A0A6G1E849_9ORYZ</name>
<evidence type="ECO:0000256" key="7">
    <source>
        <dbReference type="ARBA" id="ARBA00023136"/>
    </source>
</evidence>
<comment type="subcellular location">
    <subcellularLocation>
        <location evidence="1">Cell membrane</location>
        <topology evidence="1">Lipid-anchor</topology>
        <topology evidence="1">GPI-anchor</topology>
    </subcellularLocation>
</comment>
<feature type="compositionally biased region" description="Low complexity" evidence="10">
    <location>
        <begin position="277"/>
        <end position="289"/>
    </location>
</feature>
<keyword evidence="6" id="KW-0654">Proteoglycan</keyword>
<dbReference type="GO" id="GO:0098552">
    <property type="term" value="C:side of membrane"/>
    <property type="evidence" value="ECO:0007669"/>
    <property type="project" value="UniProtKB-KW"/>
</dbReference>
<feature type="transmembrane region" description="Helical" evidence="11">
    <location>
        <begin position="300"/>
        <end position="321"/>
    </location>
</feature>
<keyword evidence="4" id="KW-0336">GPI-anchor</keyword>
<keyword evidence="3" id="KW-1003">Cell membrane</keyword>
<dbReference type="OrthoDB" id="286301at2759"/>
<dbReference type="Proteomes" id="UP000479710">
    <property type="component" value="Unassembled WGS sequence"/>
</dbReference>
<dbReference type="InterPro" id="IPR000782">
    <property type="entry name" value="FAS1_domain"/>
</dbReference>
<evidence type="ECO:0000313" key="13">
    <source>
        <dbReference type="EMBL" id="KAF0920746.1"/>
    </source>
</evidence>
<dbReference type="SUPFAM" id="SSF82153">
    <property type="entry name" value="FAS1 domain"/>
    <property type="match status" value="1"/>
</dbReference>
<dbReference type="FunFam" id="2.30.180.10:FF:000006">
    <property type="entry name" value="Fasciclin-like arabinogalactan protein 11"/>
    <property type="match status" value="1"/>
</dbReference>
<evidence type="ECO:0000256" key="4">
    <source>
        <dbReference type="ARBA" id="ARBA00022622"/>
    </source>
</evidence>
<dbReference type="PANTHER" id="PTHR32077:SF65">
    <property type="entry name" value="FASCICLIN-LIKE ARABINOGALACTAN PROTEIN 11"/>
    <property type="match status" value="1"/>
</dbReference>
<feature type="region of interest" description="Disordered" evidence="10">
    <location>
        <begin position="267"/>
        <end position="289"/>
    </location>
</feature>
<keyword evidence="11" id="KW-0812">Transmembrane</keyword>
<dbReference type="InterPro" id="IPR036378">
    <property type="entry name" value="FAS1_dom_sf"/>
</dbReference>
<keyword evidence="4" id="KW-0449">Lipoprotein</keyword>
<evidence type="ECO:0000259" key="12">
    <source>
        <dbReference type="PROSITE" id="PS50213"/>
    </source>
</evidence>
<keyword evidence="11" id="KW-1133">Transmembrane helix</keyword>
<feature type="compositionally biased region" description="Pro residues" evidence="10">
    <location>
        <begin position="90"/>
        <end position="101"/>
    </location>
</feature>
<evidence type="ECO:0000313" key="14">
    <source>
        <dbReference type="Proteomes" id="UP000479710"/>
    </source>
</evidence>
<dbReference type="PROSITE" id="PS50213">
    <property type="entry name" value="FAS1"/>
    <property type="match status" value="1"/>
</dbReference>
<accession>A0A6G1E849</accession>
<dbReference type="GO" id="GO:0005886">
    <property type="term" value="C:plasma membrane"/>
    <property type="evidence" value="ECO:0007669"/>
    <property type="project" value="UniProtKB-SubCell"/>
</dbReference>
<proteinExistence type="inferred from homology"/>
<protein>
    <recommendedName>
        <fullName evidence="12">FAS1 domain-containing protein</fullName>
    </recommendedName>
</protein>
<keyword evidence="8" id="KW-0325">Glycoprotein</keyword>
<organism evidence="13 14">
    <name type="scientific">Oryza meyeriana var. granulata</name>
    <dbReference type="NCBI Taxonomy" id="110450"/>
    <lineage>
        <taxon>Eukaryota</taxon>
        <taxon>Viridiplantae</taxon>
        <taxon>Streptophyta</taxon>
        <taxon>Embryophyta</taxon>
        <taxon>Tracheophyta</taxon>
        <taxon>Spermatophyta</taxon>
        <taxon>Magnoliopsida</taxon>
        <taxon>Liliopsida</taxon>
        <taxon>Poales</taxon>
        <taxon>Poaceae</taxon>
        <taxon>BOP clade</taxon>
        <taxon>Oryzoideae</taxon>
        <taxon>Oryzeae</taxon>
        <taxon>Oryzinae</taxon>
        <taxon>Oryza</taxon>
        <taxon>Oryza meyeriana</taxon>
    </lineage>
</organism>
<gene>
    <name evidence="13" type="ORF">E2562_036830</name>
</gene>
<reference evidence="13 14" key="1">
    <citation type="submission" date="2019-11" db="EMBL/GenBank/DDBJ databases">
        <title>Whole genome sequence of Oryza granulata.</title>
        <authorList>
            <person name="Li W."/>
        </authorList>
    </citation>
    <scope>NUCLEOTIDE SEQUENCE [LARGE SCALE GENOMIC DNA]</scope>
    <source>
        <strain evidence="14">cv. Menghai</strain>
        <tissue evidence="13">Leaf</tissue>
    </source>
</reference>
<keyword evidence="5" id="KW-0732">Signal</keyword>
<dbReference type="Pfam" id="PF02469">
    <property type="entry name" value="Fasciclin"/>
    <property type="match status" value="1"/>
</dbReference>